<evidence type="ECO:0000256" key="5">
    <source>
        <dbReference type="ARBA" id="ARBA00023136"/>
    </source>
</evidence>
<dbReference type="GO" id="GO:0022857">
    <property type="term" value="F:transmembrane transporter activity"/>
    <property type="evidence" value="ECO:0007669"/>
    <property type="project" value="InterPro"/>
</dbReference>
<feature type="transmembrane region" description="Helical" evidence="7">
    <location>
        <begin position="322"/>
        <end position="345"/>
    </location>
</feature>
<dbReference type="EMBL" id="ADLK01000019">
    <property type="protein sequence ID" value="KMW20161.1"/>
    <property type="molecule type" value="Genomic_DNA"/>
</dbReference>
<dbReference type="InterPro" id="IPR011701">
    <property type="entry name" value="MFS"/>
</dbReference>
<evidence type="ECO:0000256" key="1">
    <source>
        <dbReference type="ARBA" id="ARBA00004651"/>
    </source>
</evidence>
<dbReference type="Pfam" id="PF07690">
    <property type="entry name" value="MFS_1"/>
    <property type="match status" value="2"/>
</dbReference>
<dbReference type="GO" id="GO:0005886">
    <property type="term" value="C:plasma membrane"/>
    <property type="evidence" value="ECO:0007669"/>
    <property type="project" value="UniProtKB-SubCell"/>
</dbReference>
<feature type="transmembrane region" description="Helical" evidence="7">
    <location>
        <begin position="386"/>
        <end position="407"/>
    </location>
</feature>
<dbReference type="PATRIC" id="fig|742734.4.peg.2341"/>
<dbReference type="InterPro" id="IPR020846">
    <property type="entry name" value="MFS_dom"/>
</dbReference>
<feature type="region of interest" description="Disordered" evidence="6">
    <location>
        <begin position="197"/>
        <end position="221"/>
    </location>
</feature>
<proteinExistence type="predicted"/>
<dbReference type="Gene3D" id="1.20.1250.20">
    <property type="entry name" value="MFS general substrate transporter like domains"/>
    <property type="match status" value="2"/>
</dbReference>
<feature type="transmembrane region" description="Helical" evidence="7">
    <location>
        <begin position="103"/>
        <end position="125"/>
    </location>
</feature>
<feature type="transmembrane region" description="Helical" evidence="7">
    <location>
        <begin position="357"/>
        <end position="380"/>
    </location>
</feature>
<dbReference type="PANTHER" id="PTHR11360">
    <property type="entry name" value="MONOCARBOXYLATE TRANSPORTER"/>
    <property type="match status" value="1"/>
</dbReference>
<evidence type="ECO:0000313" key="10">
    <source>
        <dbReference type="Proteomes" id="UP000037392"/>
    </source>
</evidence>
<feature type="transmembrane region" description="Helical" evidence="7">
    <location>
        <begin position="169"/>
        <end position="187"/>
    </location>
</feature>
<evidence type="ECO:0000313" key="9">
    <source>
        <dbReference type="EMBL" id="KMW20161.1"/>
    </source>
</evidence>
<dbReference type="PROSITE" id="PS50850">
    <property type="entry name" value="MFS"/>
    <property type="match status" value="1"/>
</dbReference>
<dbReference type="SUPFAM" id="SSF103473">
    <property type="entry name" value="MFS general substrate transporter"/>
    <property type="match status" value="1"/>
</dbReference>
<dbReference type="InterPro" id="IPR050327">
    <property type="entry name" value="Proton-linked_MCT"/>
</dbReference>
<feature type="transmembrane region" description="Helical" evidence="7">
    <location>
        <begin position="265"/>
        <end position="286"/>
    </location>
</feature>
<keyword evidence="3 7" id="KW-0812">Transmembrane</keyword>
<sequence>MQTKGRFHYAFAVAAAYCLVIPAIYLFSNPFSMYMVPIVEDLHISRGTYSLHQTIHEIISAIAYFLYVKAQKRFGLRELATMGLLCAALSAVCYAVAHSVPLLFLGGAFSALIWPLSSQVTAGSIVNNWFAKKSATVISVIFGCGNIAGFFNAKIIAYWISHYGWRRSMLYTMAVMLVVAVIAYAVIRSHPSEKGLHAWGTPQGGEQSDEVEEDDPSKLPGADFNTSMKNIKLYSAYAWCFITGIIVYPVVGIFSAQLTDIGLDAAAISNAVGIMSIGSLVLLIPLGQVIDRWGIRPATVACVLSYLGTIALLLTVSPATPVLATVAGFLMGAAILLFTILPLFMKEVFGFREFAKFMSYSVIFRTVGNAIGSPMLNFVYDYAGSYRIVLLVFAGISLLLLLFGCIATSKKNPLWVETRPGYPGYVEN</sequence>
<feature type="transmembrane region" description="Helical" evidence="7">
    <location>
        <begin position="298"/>
        <end position="316"/>
    </location>
</feature>
<feature type="transmembrane region" description="Helical" evidence="7">
    <location>
        <begin position="79"/>
        <end position="97"/>
    </location>
</feature>
<dbReference type="OrthoDB" id="182417at2"/>
<dbReference type="GeneID" id="93161882"/>
<protein>
    <recommendedName>
        <fullName evidence="8">Major facilitator superfamily (MFS) profile domain-containing protein</fullName>
    </recommendedName>
</protein>
<feature type="transmembrane region" description="Helical" evidence="7">
    <location>
        <begin position="7"/>
        <end position="27"/>
    </location>
</feature>
<feature type="transmembrane region" description="Helical" evidence="7">
    <location>
        <begin position="137"/>
        <end position="157"/>
    </location>
</feature>
<accession>A0A0J9C6W5</accession>
<evidence type="ECO:0000256" key="6">
    <source>
        <dbReference type="SAM" id="MobiDB-lite"/>
    </source>
</evidence>
<dbReference type="InterPro" id="IPR036259">
    <property type="entry name" value="MFS_trans_sf"/>
</dbReference>
<keyword evidence="2" id="KW-0813">Transport</keyword>
<evidence type="ECO:0000256" key="4">
    <source>
        <dbReference type="ARBA" id="ARBA00022989"/>
    </source>
</evidence>
<keyword evidence="5 7" id="KW-0472">Membrane</keyword>
<comment type="caution">
    <text evidence="9">The sequence shown here is derived from an EMBL/GenBank/DDBJ whole genome shotgun (WGS) entry which is preliminary data.</text>
</comment>
<comment type="subcellular location">
    <subcellularLocation>
        <location evidence="1">Cell membrane</location>
        <topology evidence="1">Multi-pass membrane protein</topology>
    </subcellularLocation>
</comment>
<evidence type="ECO:0000259" key="8">
    <source>
        <dbReference type="PROSITE" id="PS50850"/>
    </source>
</evidence>
<name>A0A0J9C6W5_9FIRM</name>
<gene>
    <name evidence="9" type="ORF">HMPREF9470_02176</name>
</gene>
<dbReference type="Proteomes" id="UP000037392">
    <property type="component" value="Unassembled WGS sequence"/>
</dbReference>
<dbReference type="RefSeq" id="WP_007860635.1">
    <property type="nucleotide sequence ID" value="NZ_KQ235877.1"/>
</dbReference>
<feature type="transmembrane region" description="Helical" evidence="7">
    <location>
        <begin position="236"/>
        <end position="259"/>
    </location>
</feature>
<evidence type="ECO:0000256" key="7">
    <source>
        <dbReference type="SAM" id="Phobius"/>
    </source>
</evidence>
<reference evidence="9 10" key="1">
    <citation type="submission" date="2011-04" db="EMBL/GenBank/DDBJ databases">
        <title>The Genome Sequence of Clostridium citroniae WAL-19142.</title>
        <authorList>
            <consortium name="The Broad Institute Genome Sequencing Platform"/>
            <person name="Earl A."/>
            <person name="Ward D."/>
            <person name="Feldgarden M."/>
            <person name="Gevers D."/>
            <person name="Warren Y.A."/>
            <person name="Tyrrell K.L."/>
            <person name="Citron D.M."/>
            <person name="Goldstein E.J."/>
            <person name="Daigneault M."/>
            <person name="Allen-Vercoe E."/>
            <person name="Young S.K."/>
            <person name="Zeng Q."/>
            <person name="Gargeya S."/>
            <person name="Fitzgerald M."/>
            <person name="Haas B."/>
            <person name="Abouelleil A."/>
            <person name="Alvarado L."/>
            <person name="Arachchi H.M."/>
            <person name="Berlin A."/>
            <person name="Brown A."/>
            <person name="Chapman S.B."/>
            <person name="Chen Z."/>
            <person name="Dunbar C."/>
            <person name="Freedman E."/>
            <person name="Gearin G."/>
            <person name="Gellesch M."/>
            <person name="Goldberg J."/>
            <person name="Griggs A."/>
            <person name="Gujja S."/>
            <person name="Heilman E.R."/>
            <person name="Heiman D."/>
            <person name="Howarth C."/>
            <person name="Larson L."/>
            <person name="Lui A."/>
            <person name="MacDonald P.J."/>
            <person name="Mehta T."/>
            <person name="Montmayeur A."/>
            <person name="Murphy C."/>
            <person name="Neiman D."/>
            <person name="Pearson M."/>
            <person name="Priest M."/>
            <person name="Roberts A."/>
            <person name="Saif S."/>
            <person name="Shea T."/>
            <person name="Shenoy N."/>
            <person name="Sisk P."/>
            <person name="Stolte C."/>
            <person name="Sykes S."/>
            <person name="White J."/>
            <person name="Yandava C."/>
            <person name="Wortman J."/>
            <person name="Nusbaum C."/>
            <person name="Birren B."/>
        </authorList>
    </citation>
    <scope>NUCLEOTIDE SEQUENCE [LARGE SCALE GENOMIC DNA]</scope>
    <source>
        <strain evidence="9 10">WAL-19142</strain>
    </source>
</reference>
<dbReference type="AlphaFoldDB" id="A0A0J9C6W5"/>
<evidence type="ECO:0000256" key="3">
    <source>
        <dbReference type="ARBA" id="ARBA00022692"/>
    </source>
</evidence>
<feature type="transmembrane region" description="Helical" evidence="7">
    <location>
        <begin position="47"/>
        <end position="67"/>
    </location>
</feature>
<feature type="domain" description="Major facilitator superfamily (MFS) profile" evidence="8">
    <location>
        <begin position="1"/>
        <end position="412"/>
    </location>
</feature>
<keyword evidence="4 7" id="KW-1133">Transmembrane helix</keyword>
<organism evidence="9 10">
    <name type="scientific">[Clostridium] citroniae WAL-19142</name>
    <dbReference type="NCBI Taxonomy" id="742734"/>
    <lineage>
        <taxon>Bacteria</taxon>
        <taxon>Bacillati</taxon>
        <taxon>Bacillota</taxon>
        <taxon>Clostridia</taxon>
        <taxon>Lachnospirales</taxon>
        <taxon>Lachnospiraceae</taxon>
        <taxon>Enterocloster</taxon>
    </lineage>
</organism>
<evidence type="ECO:0000256" key="2">
    <source>
        <dbReference type="ARBA" id="ARBA00022448"/>
    </source>
</evidence>